<reference evidence="13" key="1">
    <citation type="journal article" date="2016" name="Genome Announc.">
        <title>Genome sequences of three species of Hanseniaspora isolated from spontaneous wine fermentations.</title>
        <authorList>
            <person name="Sternes P.R."/>
            <person name="Lee D."/>
            <person name="Kutyna D.R."/>
            <person name="Borneman A.R."/>
        </authorList>
    </citation>
    <scope>NUCLEOTIDE SEQUENCE [LARGE SCALE GENOMIC DNA]</scope>
    <source>
        <strain evidence="13">AWRI3578</strain>
    </source>
</reference>
<name>A0A1E5R3C6_9ASCO</name>
<evidence type="ECO:0000313" key="12">
    <source>
        <dbReference type="EMBL" id="OEJ81384.1"/>
    </source>
</evidence>
<gene>
    <name evidence="12" type="ORF">AWRI3578_g3793</name>
</gene>
<dbReference type="PANTHER" id="PTHR12443:SF9">
    <property type="entry name" value="TRANSLOCATION PROTEIN SEC62"/>
    <property type="match status" value="1"/>
</dbReference>
<keyword evidence="13" id="KW-1185">Reference proteome</keyword>
<evidence type="ECO:0000256" key="11">
    <source>
        <dbReference type="SAM" id="Phobius"/>
    </source>
</evidence>
<proteinExistence type="inferred from homology"/>
<keyword evidence="5 11" id="KW-0812">Transmembrane</keyword>
<dbReference type="Proteomes" id="UP000095605">
    <property type="component" value="Unassembled WGS sequence"/>
</dbReference>
<keyword evidence="6" id="KW-0256">Endoplasmic reticulum</keyword>
<dbReference type="GO" id="GO:0005789">
    <property type="term" value="C:endoplasmic reticulum membrane"/>
    <property type="evidence" value="ECO:0007669"/>
    <property type="project" value="UniProtKB-SubCell"/>
</dbReference>
<protein>
    <recommendedName>
        <fullName evidence="3">Translocation protein SEC62</fullName>
    </recommendedName>
</protein>
<evidence type="ECO:0000256" key="9">
    <source>
        <dbReference type="ARBA" id="ARBA00023010"/>
    </source>
</evidence>
<dbReference type="OrthoDB" id="200187at2759"/>
<feature type="transmembrane region" description="Helical" evidence="11">
    <location>
        <begin position="201"/>
        <end position="219"/>
    </location>
</feature>
<evidence type="ECO:0000256" key="6">
    <source>
        <dbReference type="ARBA" id="ARBA00022824"/>
    </source>
</evidence>
<dbReference type="EMBL" id="LPNL01000009">
    <property type="protein sequence ID" value="OEJ81384.1"/>
    <property type="molecule type" value="Genomic_DNA"/>
</dbReference>
<dbReference type="Pfam" id="PF03839">
    <property type="entry name" value="Sec62"/>
    <property type="match status" value="1"/>
</dbReference>
<keyword evidence="7" id="KW-0653">Protein transport</keyword>
<organism evidence="12 13">
    <name type="scientific">Hanseniaspora opuntiae</name>
    <dbReference type="NCBI Taxonomy" id="211096"/>
    <lineage>
        <taxon>Eukaryota</taxon>
        <taxon>Fungi</taxon>
        <taxon>Dikarya</taxon>
        <taxon>Ascomycota</taxon>
        <taxon>Saccharomycotina</taxon>
        <taxon>Saccharomycetes</taxon>
        <taxon>Saccharomycodales</taxon>
        <taxon>Saccharomycodaceae</taxon>
        <taxon>Hanseniaspora</taxon>
    </lineage>
</organism>
<evidence type="ECO:0000256" key="3">
    <source>
        <dbReference type="ARBA" id="ARBA00021257"/>
    </source>
</evidence>
<evidence type="ECO:0000256" key="10">
    <source>
        <dbReference type="ARBA" id="ARBA00023136"/>
    </source>
</evidence>
<comment type="similarity">
    <text evidence="2">Belongs to the SEC62 family.</text>
</comment>
<dbReference type="AlphaFoldDB" id="A0A1E5R3C6"/>
<keyword evidence="8 11" id="KW-1133">Transmembrane helix</keyword>
<evidence type="ECO:0000256" key="1">
    <source>
        <dbReference type="ARBA" id="ARBA00004477"/>
    </source>
</evidence>
<comment type="subcellular location">
    <subcellularLocation>
        <location evidence="1">Endoplasmic reticulum membrane</location>
        <topology evidence="1">Multi-pass membrane protein</topology>
    </subcellularLocation>
</comment>
<dbReference type="InterPro" id="IPR004728">
    <property type="entry name" value="Sec62"/>
</dbReference>
<accession>A0A1E5R3C6</accession>
<keyword evidence="9" id="KW-0811">Translocation</keyword>
<evidence type="ECO:0000313" key="13">
    <source>
        <dbReference type="Proteomes" id="UP000095605"/>
    </source>
</evidence>
<evidence type="ECO:0000256" key="4">
    <source>
        <dbReference type="ARBA" id="ARBA00022448"/>
    </source>
</evidence>
<feature type="transmembrane region" description="Helical" evidence="11">
    <location>
        <begin position="231"/>
        <end position="251"/>
    </location>
</feature>
<keyword evidence="10 11" id="KW-0472">Membrane</keyword>
<dbReference type="PANTHER" id="PTHR12443">
    <property type="entry name" value="TRANSLOCATION PROTEIN SEC62"/>
    <property type="match status" value="1"/>
</dbReference>
<sequence length="316" mass="36564">MTEPPKQIQIPQALVETLILTLRDHPELKQREGLLKLEKPDPTNGDKHKNMEFFRVKRLIRAIQSKQFTDAIKAKPEVMKMIKNNNRTECIKVIVLLISLRLIVPVIKPSHQALKKDFKIKPSKTHPTILAITKDVITTVEQSDDLNVEDYKINFENPKLSDDRYMCWSIPPLDKSRLSKQENASGVPSQEKTGSTLWDKLKIVLIISIGITLVLYPVWPYKMRIGVYYGSYGILGLLAAFFVMAIFRYILYLLTLPIYKSQGGFWIFPNLFEDCGFFDSFKPLYGFGEVQTYSYIKKMKKQKLREKKALKEQSSK</sequence>
<evidence type="ECO:0000256" key="5">
    <source>
        <dbReference type="ARBA" id="ARBA00022692"/>
    </source>
</evidence>
<evidence type="ECO:0000256" key="2">
    <source>
        <dbReference type="ARBA" id="ARBA00010604"/>
    </source>
</evidence>
<keyword evidence="4" id="KW-0813">Transport</keyword>
<evidence type="ECO:0000256" key="8">
    <source>
        <dbReference type="ARBA" id="ARBA00022989"/>
    </source>
</evidence>
<comment type="caution">
    <text evidence="12">The sequence shown here is derived from an EMBL/GenBank/DDBJ whole genome shotgun (WGS) entry which is preliminary data.</text>
</comment>
<evidence type="ECO:0000256" key="7">
    <source>
        <dbReference type="ARBA" id="ARBA00022927"/>
    </source>
</evidence>
<dbReference type="GO" id="GO:0031204">
    <property type="term" value="P:post-translational protein targeting to membrane, translocation"/>
    <property type="evidence" value="ECO:0007669"/>
    <property type="project" value="TreeGrafter"/>
</dbReference>